<dbReference type="Pfam" id="PF04607">
    <property type="entry name" value="RelA_SpoT"/>
    <property type="match status" value="1"/>
</dbReference>
<dbReference type="Gene3D" id="1.10.3210.10">
    <property type="entry name" value="Hypothetical protein af1432"/>
    <property type="match status" value="1"/>
</dbReference>
<evidence type="ECO:0000313" key="6">
    <source>
        <dbReference type="EMBL" id="PIY97269.1"/>
    </source>
</evidence>
<dbReference type="Pfam" id="PF02824">
    <property type="entry name" value="TGS"/>
    <property type="match status" value="1"/>
</dbReference>
<dbReference type="GO" id="GO:0015969">
    <property type="term" value="P:guanosine tetraphosphate metabolic process"/>
    <property type="evidence" value="ECO:0007669"/>
    <property type="project" value="InterPro"/>
</dbReference>
<dbReference type="FunFam" id="3.30.460.10:FF:000001">
    <property type="entry name" value="GTP pyrophosphokinase RelA"/>
    <property type="match status" value="1"/>
</dbReference>
<dbReference type="PANTHER" id="PTHR21262:SF31">
    <property type="entry name" value="GTP PYROPHOSPHOKINASE"/>
    <property type="match status" value="1"/>
</dbReference>
<comment type="function">
    <text evidence="2">In eubacteria ppGpp (guanosine 3'-diphosphate 5'-diphosphate) is a mediator of the stringent response that coordinates a variety of cellular activities in response to changes in nutritional abundance.</text>
</comment>
<dbReference type="SUPFAM" id="SSF81301">
    <property type="entry name" value="Nucleotidyltransferase"/>
    <property type="match status" value="1"/>
</dbReference>
<evidence type="ECO:0000259" key="5">
    <source>
        <dbReference type="PROSITE" id="PS51880"/>
    </source>
</evidence>
<dbReference type="InterPro" id="IPR003607">
    <property type="entry name" value="HD/PDEase_dom"/>
</dbReference>
<evidence type="ECO:0000256" key="1">
    <source>
        <dbReference type="ARBA" id="ARBA00025704"/>
    </source>
</evidence>
<dbReference type="Proteomes" id="UP000230779">
    <property type="component" value="Unassembled WGS sequence"/>
</dbReference>
<keyword evidence="3" id="KW-0175">Coiled coil</keyword>
<dbReference type="PROSITE" id="PS51831">
    <property type="entry name" value="HD"/>
    <property type="match status" value="1"/>
</dbReference>
<comment type="similarity">
    <text evidence="2">Belongs to the relA/spoT family.</text>
</comment>
<dbReference type="SMART" id="SM00954">
    <property type="entry name" value="RelA_SpoT"/>
    <property type="match status" value="1"/>
</dbReference>
<name>A0A2M7RKI8_9BACT</name>
<feature type="domain" description="TGS" evidence="5">
    <location>
        <begin position="384"/>
        <end position="447"/>
    </location>
</feature>
<dbReference type="Gene3D" id="3.10.20.30">
    <property type="match status" value="1"/>
</dbReference>
<comment type="caution">
    <text evidence="6">The sequence shown here is derived from an EMBL/GenBank/DDBJ whole genome shotgun (WGS) entry which is preliminary data.</text>
</comment>
<dbReference type="EMBL" id="PFMD01000003">
    <property type="protein sequence ID" value="PIY97269.1"/>
    <property type="molecule type" value="Genomic_DNA"/>
</dbReference>
<dbReference type="NCBIfam" id="TIGR00691">
    <property type="entry name" value="spoT_relA"/>
    <property type="match status" value="1"/>
</dbReference>
<dbReference type="InterPro" id="IPR043519">
    <property type="entry name" value="NT_sf"/>
</dbReference>
<evidence type="ECO:0000256" key="3">
    <source>
        <dbReference type="SAM" id="Coils"/>
    </source>
</evidence>
<feature type="non-terminal residue" evidence="6">
    <location>
        <position position="461"/>
    </location>
</feature>
<dbReference type="SMART" id="SM00471">
    <property type="entry name" value="HDc"/>
    <property type="match status" value="1"/>
</dbReference>
<comment type="pathway">
    <text evidence="1">Purine metabolism.</text>
</comment>
<dbReference type="InterPro" id="IPR012675">
    <property type="entry name" value="Beta-grasp_dom_sf"/>
</dbReference>
<dbReference type="PROSITE" id="PS51880">
    <property type="entry name" value="TGS"/>
    <property type="match status" value="1"/>
</dbReference>
<evidence type="ECO:0000259" key="4">
    <source>
        <dbReference type="PROSITE" id="PS51831"/>
    </source>
</evidence>
<protein>
    <recommendedName>
        <fullName evidence="8">TGS domain-containing protein</fullName>
    </recommendedName>
</protein>
<evidence type="ECO:0000256" key="2">
    <source>
        <dbReference type="RuleBase" id="RU003847"/>
    </source>
</evidence>
<evidence type="ECO:0000313" key="7">
    <source>
        <dbReference type="Proteomes" id="UP000230779"/>
    </source>
</evidence>
<dbReference type="InterPro" id="IPR012676">
    <property type="entry name" value="TGS-like"/>
</dbReference>
<dbReference type="GO" id="GO:0005886">
    <property type="term" value="C:plasma membrane"/>
    <property type="evidence" value="ECO:0007669"/>
    <property type="project" value="TreeGrafter"/>
</dbReference>
<organism evidence="6 7">
    <name type="scientific">Candidatus Kerfeldbacteria bacterium CG_4_10_14_0_8_um_filter_42_10</name>
    <dbReference type="NCBI Taxonomy" id="2014248"/>
    <lineage>
        <taxon>Bacteria</taxon>
        <taxon>Candidatus Kerfeldiibacteriota</taxon>
    </lineage>
</organism>
<dbReference type="InterPro" id="IPR007685">
    <property type="entry name" value="RelA_SpoT"/>
</dbReference>
<dbReference type="Pfam" id="PF13328">
    <property type="entry name" value="HD_4"/>
    <property type="match status" value="1"/>
</dbReference>
<sequence length="461" mass="53240">MTIQTLLKEVKSKNPKADLDLIRLAYDFAEEAHRGQKRLSGENYIQHSLATASNLANLGLSDTIIIAGLLHDVPEDTAKTIEDVEKEFGKEVAALVKGTTKLGKIKYRGIQRYIENLRKMFLAMADDIRIILIKFADRIHNLETLAPLPEEKRKRIALESLEIYAPIANRLGMGELKGRLEDLSFPYVLPEEYKMLTRRVKERFKEEEQYIKKAKKEVEELLREEKIEVVSIHGRAKHLYSLYQKLLKHDMDFNEIYDLIAIRIIVPTISACYATLGIIHKNWKPLKGRIKDYIATPKPNGYQSLHTTVFCLEGQVVEFQIRTPKMHEHAEFGIAAHFHYKEEGALKSKKDLRKEFAWIKDLILIQKEVKDQNQFLESIKTDIFQNHIFVFTPKGDVIDLPEGSTPVDFAYHVHTDLGNKCTGTKINEKMSKLDTKLKSGDMVEIIMDKKRKHPSTDWLEF</sequence>
<feature type="coiled-coil region" evidence="3">
    <location>
        <begin position="197"/>
        <end position="224"/>
    </location>
</feature>
<evidence type="ECO:0008006" key="8">
    <source>
        <dbReference type="Google" id="ProtNLM"/>
    </source>
</evidence>
<dbReference type="CDD" id="cd05399">
    <property type="entry name" value="NT_Rel-Spo_like"/>
    <property type="match status" value="1"/>
</dbReference>
<gene>
    <name evidence="6" type="ORF">COY66_00415</name>
</gene>
<dbReference type="SUPFAM" id="SSF109604">
    <property type="entry name" value="HD-domain/PDEase-like"/>
    <property type="match status" value="1"/>
</dbReference>
<dbReference type="SUPFAM" id="SSF81271">
    <property type="entry name" value="TGS-like"/>
    <property type="match status" value="1"/>
</dbReference>
<dbReference type="InterPro" id="IPR006674">
    <property type="entry name" value="HD_domain"/>
</dbReference>
<dbReference type="InterPro" id="IPR004811">
    <property type="entry name" value="RelA/Spo_fam"/>
</dbReference>
<accession>A0A2M7RKI8</accession>
<dbReference type="AlphaFoldDB" id="A0A2M7RKI8"/>
<dbReference type="InterPro" id="IPR033655">
    <property type="entry name" value="TGS_RelA/SpoT"/>
</dbReference>
<dbReference type="InterPro" id="IPR004095">
    <property type="entry name" value="TGS"/>
</dbReference>
<feature type="domain" description="HD" evidence="4">
    <location>
        <begin position="44"/>
        <end position="142"/>
    </location>
</feature>
<reference evidence="6 7" key="1">
    <citation type="submission" date="2017-09" db="EMBL/GenBank/DDBJ databases">
        <title>Depth-based differentiation of microbial function through sediment-hosted aquifers and enrichment of novel symbionts in the deep terrestrial subsurface.</title>
        <authorList>
            <person name="Probst A.J."/>
            <person name="Ladd B."/>
            <person name="Jarett J.K."/>
            <person name="Geller-Mcgrath D.E."/>
            <person name="Sieber C.M."/>
            <person name="Emerson J.B."/>
            <person name="Anantharaman K."/>
            <person name="Thomas B.C."/>
            <person name="Malmstrom R."/>
            <person name="Stieglmeier M."/>
            <person name="Klingl A."/>
            <person name="Woyke T."/>
            <person name="Ryan C.M."/>
            <person name="Banfield J.F."/>
        </authorList>
    </citation>
    <scope>NUCLEOTIDE SEQUENCE [LARGE SCALE GENOMIC DNA]</scope>
    <source>
        <strain evidence="6">CG_4_10_14_0_8_um_filter_42_10</strain>
    </source>
</reference>
<dbReference type="FunFam" id="1.10.3210.10:FF:000001">
    <property type="entry name" value="GTP pyrophosphokinase RelA"/>
    <property type="match status" value="1"/>
</dbReference>
<dbReference type="Gene3D" id="3.30.460.10">
    <property type="entry name" value="Beta Polymerase, domain 2"/>
    <property type="match status" value="1"/>
</dbReference>
<dbReference type="CDD" id="cd00077">
    <property type="entry name" value="HDc"/>
    <property type="match status" value="1"/>
</dbReference>
<dbReference type="FunFam" id="3.10.20.30:FF:000002">
    <property type="entry name" value="GTP pyrophosphokinase (RelA/SpoT)"/>
    <property type="match status" value="1"/>
</dbReference>
<dbReference type="PANTHER" id="PTHR21262">
    <property type="entry name" value="GUANOSINE-3',5'-BIS DIPHOSPHATE 3'-PYROPHOSPHOHYDROLASE"/>
    <property type="match status" value="1"/>
</dbReference>
<proteinExistence type="inferred from homology"/>
<dbReference type="CDD" id="cd01668">
    <property type="entry name" value="TGS_RSH"/>
    <property type="match status" value="1"/>
</dbReference>